<reference evidence="7 9" key="2">
    <citation type="journal article" date="2018" name="Plant J.">
        <title>The Physcomitrella patens chromosome-scale assembly reveals moss genome structure and evolution.</title>
        <authorList>
            <person name="Lang D."/>
            <person name="Ullrich K.K."/>
            <person name="Murat F."/>
            <person name="Fuchs J."/>
            <person name="Jenkins J."/>
            <person name="Haas F.B."/>
            <person name="Piednoel M."/>
            <person name="Gundlach H."/>
            <person name="Van Bel M."/>
            <person name="Meyberg R."/>
            <person name="Vives C."/>
            <person name="Morata J."/>
            <person name="Symeonidi A."/>
            <person name="Hiss M."/>
            <person name="Muchero W."/>
            <person name="Kamisugi Y."/>
            <person name="Saleh O."/>
            <person name="Blanc G."/>
            <person name="Decker E.L."/>
            <person name="van Gessel N."/>
            <person name="Grimwood J."/>
            <person name="Hayes R.D."/>
            <person name="Graham S.W."/>
            <person name="Gunter L.E."/>
            <person name="McDaniel S.F."/>
            <person name="Hoernstein S.N.W."/>
            <person name="Larsson A."/>
            <person name="Li F.W."/>
            <person name="Perroud P.F."/>
            <person name="Phillips J."/>
            <person name="Ranjan P."/>
            <person name="Rokshar D.S."/>
            <person name="Rothfels C.J."/>
            <person name="Schneider L."/>
            <person name="Shu S."/>
            <person name="Stevenson D.W."/>
            <person name="Thummler F."/>
            <person name="Tillich M."/>
            <person name="Villarreal Aguilar J.C."/>
            <person name="Widiez T."/>
            <person name="Wong G.K."/>
            <person name="Wymore A."/>
            <person name="Zhang Y."/>
            <person name="Zimmer A.D."/>
            <person name="Quatrano R.S."/>
            <person name="Mayer K.F.X."/>
            <person name="Goodstein D."/>
            <person name="Casacuberta J.M."/>
            <person name="Vandepoele K."/>
            <person name="Reski R."/>
            <person name="Cuming A.C."/>
            <person name="Tuskan G.A."/>
            <person name="Maumus F."/>
            <person name="Salse J."/>
            <person name="Schmutz J."/>
            <person name="Rensing S.A."/>
        </authorList>
    </citation>
    <scope>NUCLEOTIDE SEQUENCE [LARGE SCALE GENOMIC DNA]</scope>
    <source>
        <strain evidence="8 9">cv. Gransden 2004</strain>
    </source>
</reference>
<keyword evidence="4" id="KW-0560">Oxidoreductase</keyword>
<keyword evidence="2 4" id="KW-0479">Metal-binding</keyword>
<evidence type="ECO:0000259" key="6">
    <source>
        <dbReference type="PROSITE" id="PS51471"/>
    </source>
</evidence>
<dbReference type="Gramene" id="Pp3c19_20510V3.1">
    <property type="protein sequence ID" value="Pp3c19_20510V3.1"/>
    <property type="gene ID" value="Pp3c19_20510"/>
</dbReference>
<dbReference type="EnsemblPlants" id="Pp3c19_20510V3.5">
    <property type="protein sequence ID" value="Pp3c19_20510V3.5"/>
    <property type="gene ID" value="Pp3c19_20510"/>
</dbReference>
<dbReference type="RefSeq" id="XP_024356759.1">
    <property type="nucleotide sequence ID" value="XM_024500991.2"/>
</dbReference>
<dbReference type="InterPro" id="IPR026992">
    <property type="entry name" value="DIOX_N"/>
</dbReference>
<name>A0A2K1IZ46_PHYPA</name>
<dbReference type="SUPFAM" id="SSF51197">
    <property type="entry name" value="Clavaminate synthase-like"/>
    <property type="match status" value="1"/>
</dbReference>
<dbReference type="GO" id="GO:0016706">
    <property type="term" value="F:2-oxoglutarate-dependent dioxygenase activity"/>
    <property type="evidence" value="ECO:0000318"/>
    <property type="project" value="GO_Central"/>
</dbReference>
<organism evidence="7">
    <name type="scientific">Physcomitrium patens</name>
    <name type="common">Spreading-leaved earth moss</name>
    <name type="synonym">Physcomitrella patens</name>
    <dbReference type="NCBI Taxonomy" id="3218"/>
    <lineage>
        <taxon>Eukaryota</taxon>
        <taxon>Viridiplantae</taxon>
        <taxon>Streptophyta</taxon>
        <taxon>Embryophyta</taxon>
        <taxon>Bryophyta</taxon>
        <taxon>Bryophytina</taxon>
        <taxon>Bryopsida</taxon>
        <taxon>Funariidae</taxon>
        <taxon>Funariales</taxon>
        <taxon>Funariaceae</taxon>
        <taxon>Physcomitrium</taxon>
    </lineage>
</organism>
<evidence type="ECO:0000313" key="8">
    <source>
        <dbReference type="EnsemblPlants" id="Pp3c19_20510V3.1"/>
    </source>
</evidence>
<dbReference type="EnsemblPlants" id="Pp3c19_20510V3.6">
    <property type="protein sequence ID" value="Pp3c19_20510V3.6"/>
    <property type="gene ID" value="Pp3c19_20510"/>
</dbReference>
<evidence type="ECO:0000256" key="5">
    <source>
        <dbReference type="SAM" id="MobiDB-lite"/>
    </source>
</evidence>
<evidence type="ECO:0000256" key="1">
    <source>
        <dbReference type="ARBA" id="ARBA00008056"/>
    </source>
</evidence>
<dbReference type="GeneID" id="112272839"/>
<sequence>MATRDKCNRTPLGTVAKAEQDSPAEDLSVTGLLRDGMESVPARFIRTESELASFCPHNSMALEPIPMIDIEGLHDYRCQFTMAAISSACRHWGCFQVVNHDIPQPVLDAALKAARDFFEMPSKEKQSYEKETSESNGSDNGIQSLESKDKVVDWGDVMFHEDLKNWPANPPDYKNAMLSYARESQKVMEKLLDVVSKELRLVPTYFRDLFGDFEQSLRVNHYPPCPQPELVLGLRPHTDPVVFTALLEDQTRGLQVRNGDKWVTVDPEPDALVIFVGEQLQVASNGRYTAVTHRAVVNKTTDRISIAMGLAPNSKVLVRPAPELLEKSSPPRYEARTYGEFRATVSHGVRW</sequence>
<keyword evidence="3 4" id="KW-0408">Iron</keyword>
<dbReference type="InterPro" id="IPR050295">
    <property type="entry name" value="Plant_2OG-oxidoreductases"/>
</dbReference>
<reference evidence="8" key="3">
    <citation type="submission" date="2020-12" db="UniProtKB">
        <authorList>
            <consortium name="EnsemblPlants"/>
        </authorList>
    </citation>
    <scope>IDENTIFICATION</scope>
</reference>
<comment type="similarity">
    <text evidence="1 4">Belongs to the iron/ascorbate-dependent oxidoreductase family.</text>
</comment>
<dbReference type="PROSITE" id="PS51471">
    <property type="entry name" value="FE2OG_OXY"/>
    <property type="match status" value="1"/>
</dbReference>
<feature type="compositionally biased region" description="Basic and acidic residues" evidence="5">
    <location>
        <begin position="123"/>
        <end position="133"/>
    </location>
</feature>
<dbReference type="RefSeq" id="XP_024356757.1">
    <property type="nucleotide sequence ID" value="XM_024500989.2"/>
</dbReference>
<dbReference type="Gene3D" id="2.60.120.330">
    <property type="entry name" value="B-lactam Antibiotic, Isopenicillin N Synthase, Chain"/>
    <property type="match status" value="1"/>
</dbReference>
<dbReference type="Proteomes" id="UP000006727">
    <property type="component" value="Chromosome 19"/>
</dbReference>
<feature type="domain" description="Fe2OG dioxygenase" evidence="6">
    <location>
        <begin position="212"/>
        <end position="312"/>
    </location>
</feature>
<proteinExistence type="inferred from homology"/>
<feature type="compositionally biased region" description="Polar residues" evidence="5">
    <location>
        <begin position="134"/>
        <end position="145"/>
    </location>
</feature>
<feature type="region of interest" description="Disordered" evidence="5">
    <location>
        <begin position="123"/>
        <end position="145"/>
    </location>
</feature>
<protein>
    <recommendedName>
        <fullName evidence="6">Fe2OG dioxygenase domain-containing protein</fullName>
    </recommendedName>
</protein>
<keyword evidence="9" id="KW-1185">Reference proteome</keyword>
<evidence type="ECO:0000313" key="9">
    <source>
        <dbReference type="Proteomes" id="UP000006727"/>
    </source>
</evidence>
<dbReference type="Pfam" id="PF14226">
    <property type="entry name" value="DIOX_N"/>
    <property type="match status" value="1"/>
</dbReference>
<dbReference type="EMBL" id="ABEU02000019">
    <property type="protein sequence ID" value="PNR34554.1"/>
    <property type="molecule type" value="Genomic_DNA"/>
</dbReference>
<dbReference type="GO" id="GO:0046872">
    <property type="term" value="F:metal ion binding"/>
    <property type="evidence" value="ECO:0007669"/>
    <property type="project" value="UniProtKB-KW"/>
</dbReference>
<dbReference type="AlphaFoldDB" id="A0A2K1IZ46"/>
<evidence type="ECO:0000313" key="7">
    <source>
        <dbReference type="EMBL" id="PNR34554.1"/>
    </source>
</evidence>
<dbReference type="OrthoDB" id="288590at2759"/>
<accession>A0A2K1IZ46</accession>
<dbReference type="EnsemblPlants" id="Pp3c19_20510V3.4">
    <property type="protein sequence ID" value="Pp3c19_20510V3.4"/>
    <property type="gene ID" value="Pp3c19_20510"/>
</dbReference>
<dbReference type="RefSeq" id="XP_073385135.1">
    <property type="nucleotide sequence ID" value="XM_073529034.1"/>
</dbReference>
<dbReference type="PANTHER" id="PTHR47991">
    <property type="entry name" value="OXOGLUTARATE/IRON-DEPENDENT DIOXYGENASE"/>
    <property type="match status" value="1"/>
</dbReference>
<dbReference type="InterPro" id="IPR027443">
    <property type="entry name" value="IPNS-like_sf"/>
</dbReference>
<gene>
    <name evidence="8" type="primary">LOC112272839</name>
    <name evidence="7" type="ORF">PHYPA_024371</name>
</gene>
<feature type="region of interest" description="Disordered" evidence="5">
    <location>
        <begin position="1"/>
        <end position="23"/>
    </location>
</feature>
<dbReference type="Gramene" id="Pp3c19_20510V3.5">
    <property type="protein sequence ID" value="Pp3c19_20510V3.5"/>
    <property type="gene ID" value="Pp3c19_20510"/>
</dbReference>
<dbReference type="RefSeq" id="XP_024356758.1">
    <property type="nucleotide sequence ID" value="XM_024500990.2"/>
</dbReference>
<dbReference type="Pfam" id="PF03171">
    <property type="entry name" value="2OG-FeII_Oxy"/>
    <property type="match status" value="1"/>
</dbReference>
<dbReference type="KEGG" id="ppp:112272839"/>
<dbReference type="PaxDb" id="3218-PP1S491_18V6.1"/>
<dbReference type="InterPro" id="IPR005123">
    <property type="entry name" value="Oxoglu/Fe-dep_dioxygenase_dom"/>
</dbReference>
<evidence type="ECO:0000256" key="3">
    <source>
        <dbReference type="ARBA" id="ARBA00023004"/>
    </source>
</evidence>
<dbReference type="RefSeq" id="XP_024356756.1">
    <property type="nucleotide sequence ID" value="XM_024500988.2"/>
</dbReference>
<evidence type="ECO:0000256" key="4">
    <source>
        <dbReference type="RuleBase" id="RU003682"/>
    </source>
</evidence>
<dbReference type="Gramene" id="Pp3c19_20510V3.4">
    <property type="protein sequence ID" value="Pp3c19_20510V3.4"/>
    <property type="gene ID" value="Pp3c19_20510"/>
</dbReference>
<dbReference type="EnsemblPlants" id="Pp3c19_20510V3.1">
    <property type="protein sequence ID" value="Pp3c19_20510V3.1"/>
    <property type="gene ID" value="Pp3c19_20510"/>
</dbReference>
<evidence type="ECO:0000256" key="2">
    <source>
        <dbReference type="ARBA" id="ARBA00022723"/>
    </source>
</evidence>
<reference evidence="7 9" key="1">
    <citation type="journal article" date="2008" name="Science">
        <title>The Physcomitrella genome reveals evolutionary insights into the conquest of land by plants.</title>
        <authorList>
            <person name="Rensing S."/>
            <person name="Lang D."/>
            <person name="Zimmer A."/>
            <person name="Terry A."/>
            <person name="Salamov A."/>
            <person name="Shapiro H."/>
            <person name="Nishiyama T."/>
            <person name="Perroud P.-F."/>
            <person name="Lindquist E."/>
            <person name="Kamisugi Y."/>
            <person name="Tanahashi T."/>
            <person name="Sakakibara K."/>
            <person name="Fujita T."/>
            <person name="Oishi K."/>
            <person name="Shin-I T."/>
            <person name="Kuroki Y."/>
            <person name="Toyoda A."/>
            <person name="Suzuki Y."/>
            <person name="Hashimoto A."/>
            <person name="Yamaguchi K."/>
            <person name="Sugano A."/>
            <person name="Kohara Y."/>
            <person name="Fujiyama A."/>
            <person name="Anterola A."/>
            <person name="Aoki S."/>
            <person name="Ashton N."/>
            <person name="Barbazuk W.B."/>
            <person name="Barker E."/>
            <person name="Bennetzen J."/>
            <person name="Bezanilla M."/>
            <person name="Blankenship R."/>
            <person name="Cho S.H."/>
            <person name="Dutcher S."/>
            <person name="Estelle M."/>
            <person name="Fawcett J.A."/>
            <person name="Gundlach H."/>
            <person name="Hanada K."/>
            <person name="Heyl A."/>
            <person name="Hicks K.A."/>
            <person name="Hugh J."/>
            <person name="Lohr M."/>
            <person name="Mayer K."/>
            <person name="Melkozernov A."/>
            <person name="Murata T."/>
            <person name="Nelson D."/>
            <person name="Pils B."/>
            <person name="Prigge M."/>
            <person name="Reiss B."/>
            <person name="Renner T."/>
            <person name="Rombauts S."/>
            <person name="Rushton P."/>
            <person name="Sanderfoot A."/>
            <person name="Schween G."/>
            <person name="Shiu S.-H."/>
            <person name="Stueber K."/>
            <person name="Theodoulou F.L."/>
            <person name="Tu H."/>
            <person name="Van de Peer Y."/>
            <person name="Verrier P.J."/>
            <person name="Waters E."/>
            <person name="Wood A."/>
            <person name="Yang L."/>
            <person name="Cove D."/>
            <person name="Cuming A."/>
            <person name="Hasebe M."/>
            <person name="Lucas S."/>
            <person name="Mishler D.B."/>
            <person name="Reski R."/>
            <person name="Grigoriev I."/>
            <person name="Quatrano R.S."/>
            <person name="Boore J.L."/>
        </authorList>
    </citation>
    <scope>NUCLEOTIDE SEQUENCE [LARGE SCALE GENOMIC DNA]</scope>
    <source>
        <strain evidence="8 9">cv. Gransden 2004</strain>
    </source>
</reference>
<dbReference type="Gramene" id="Pp3c19_20510V3.6">
    <property type="protein sequence ID" value="Pp3c19_20510V3.6"/>
    <property type="gene ID" value="Pp3c19_20510"/>
</dbReference>
<dbReference type="InterPro" id="IPR044861">
    <property type="entry name" value="IPNS-like_FE2OG_OXY"/>
</dbReference>